<dbReference type="GO" id="GO:0006289">
    <property type="term" value="P:nucleotide-excision repair"/>
    <property type="evidence" value="ECO:0007669"/>
    <property type="project" value="UniProtKB-UniRule"/>
</dbReference>
<comment type="similarity">
    <text evidence="7">Belongs to the UvrC family.</text>
</comment>
<dbReference type="FunFam" id="4.10.860.10:FF:000002">
    <property type="entry name" value="UvrABC system protein C"/>
    <property type="match status" value="1"/>
</dbReference>
<feature type="domain" description="UVR" evidence="8">
    <location>
        <begin position="216"/>
        <end position="251"/>
    </location>
</feature>
<comment type="caution">
    <text evidence="11">The sequence shown here is derived from an EMBL/GenBank/DDBJ whole genome shotgun (WGS) entry which is preliminary data.</text>
</comment>
<dbReference type="InParanoid" id="A0A2S8SVI6"/>
<dbReference type="EMBL" id="NIGF01000003">
    <property type="protein sequence ID" value="PQV64802.1"/>
    <property type="molecule type" value="Genomic_DNA"/>
</dbReference>
<dbReference type="FunCoup" id="A0A2S8SVI6">
    <property type="interactions" value="333"/>
</dbReference>
<keyword evidence="2 7" id="KW-0227">DNA damage</keyword>
<dbReference type="SUPFAM" id="SSF82771">
    <property type="entry name" value="GIY-YIG endonuclease"/>
    <property type="match status" value="1"/>
</dbReference>
<dbReference type="RefSeq" id="WP_123580339.1">
    <property type="nucleotide sequence ID" value="NZ_NIGF01000003.1"/>
</dbReference>
<dbReference type="PROSITE" id="PS50151">
    <property type="entry name" value="UVR"/>
    <property type="match status" value="1"/>
</dbReference>
<gene>
    <name evidence="7" type="primary">uvrC</name>
    <name evidence="11" type="ORF">B1R32_10369</name>
</gene>
<feature type="domain" description="GIY-YIG" evidence="9">
    <location>
        <begin position="15"/>
        <end position="94"/>
    </location>
</feature>
<dbReference type="GO" id="GO:0009380">
    <property type="term" value="C:excinuclease repair complex"/>
    <property type="evidence" value="ECO:0007669"/>
    <property type="project" value="InterPro"/>
</dbReference>
<dbReference type="Gene3D" id="1.10.150.20">
    <property type="entry name" value="5' to 3' exonuclease, C-terminal subdomain"/>
    <property type="match status" value="1"/>
</dbReference>
<dbReference type="Gene3D" id="3.40.1440.10">
    <property type="entry name" value="GIY-YIG endonuclease"/>
    <property type="match status" value="1"/>
</dbReference>
<dbReference type="InterPro" id="IPR038476">
    <property type="entry name" value="UvrC_RNase_H_dom_sf"/>
</dbReference>
<dbReference type="GO" id="GO:0005737">
    <property type="term" value="C:cytoplasm"/>
    <property type="evidence" value="ECO:0007669"/>
    <property type="project" value="UniProtKB-SubCell"/>
</dbReference>
<evidence type="ECO:0000256" key="5">
    <source>
        <dbReference type="ARBA" id="ARBA00023204"/>
    </source>
</evidence>
<dbReference type="Proteomes" id="UP000237684">
    <property type="component" value="Unassembled WGS sequence"/>
</dbReference>
<dbReference type="SMART" id="SM00465">
    <property type="entry name" value="GIYc"/>
    <property type="match status" value="1"/>
</dbReference>
<dbReference type="CDD" id="cd10434">
    <property type="entry name" value="GIY-YIG_UvrC_Cho"/>
    <property type="match status" value="1"/>
</dbReference>
<dbReference type="NCBIfam" id="TIGR00194">
    <property type="entry name" value="uvrC"/>
    <property type="match status" value="1"/>
</dbReference>
<dbReference type="Gene3D" id="3.30.420.340">
    <property type="entry name" value="UvrC, RNAse H endonuclease domain"/>
    <property type="match status" value="1"/>
</dbReference>
<comment type="function">
    <text evidence="7">The UvrABC repair system catalyzes the recognition and processing of DNA lesions. UvrC both incises the 5' and 3' sides of the lesion. The N-terminal half is responsible for the 3' incision and the C-terminal half is responsible for the 5' incision.</text>
</comment>
<evidence type="ECO:0000259" key="8">
    <source>
        <dbReference type="PROSITE" id="PS50151"/>
    </source>
</evidence>
<evidence type="ECO:0000259" key="9">
    <source>
        <dbReference type="PROSITE" id="PS50164"/>
    </source>
</evidence>
<dbReference type="OrthoDB" id="9804933at2"/>
<keyword evidence="5 7" id="KW-0234">DNA repair</keyword>
<name>A0A2S8SVI6_9BACT</name>
<dbReference type="PANTHER" id="PTHR30562:SF1">
    <property type="entry name" value="UVRABC SYSTEM PROTEIN C"/>
    <property type="match status" value="1"/>
</dbReference>
<dbReference type="GO" id="GO:0009432">
    <property type="term" value="P:SOS response"/>
    <property type="evidence" value="ECO:0007669"/>
    <property type="project" value="UniProtKB-UniRule"/>
</dbReference>
<keyword evidence="1 7" id="KW-0963">Cytoplasm</keyword>
<dbReference type="FunFam" id="3.40.1440.10:FF:000001">
    <property type="entry name" value="UvrABC system protein C"/>
    <property type="match status" value="1"/>
</dbReference>
<comment type="subunit">
    <text evidence="7">Interacts with UvrB in an incision complex.</text>
</comment>
<keyword evidence="3 7" id="KW-0228">DNA excision</keyword>
<dbReference type="GO" id="GO:0009381">
    <property type="term" value="F:excinuclease ABC activity"/>
    <property type="evidence" value="ECO:0007669"/>
    <property type="project" value="UniProtKB-UniRule"/>
</dbReference>
<evidence type="ECO:0000256" key="7">
    <source>
        <dbReference type="HAMAP-Rule" id="MF_00203"/>
    </source>
</evidence>
<dbReference type="HAMAP" id="MF_00203">
    <property type="entry name" value="UvrC"/>
    <property type="match status" value="1"/>
</dbReference>
<accession>A0A2S8SVI6</accession>
<dbReference type="Pfam" id="PF08459">
    <property type="entry name" value="UvrC_RNaseH_dom"/>
    <property type="match status" value="1"/>
</dbReference>
<dbReference type="InterPro" id="IPR010994">
    <property type="entry name" value="RuvA_2-like"/>
</dbReference>
<organism evidence="11 12">
    <name type="scientific">Abditibacterium utsteinense</name>
    <dbReference type="NCBI Taxonomy" id="1960156"/>
    <lineage>
        <taxon>Bacteria</taxon>
        <taxon>Pseudomonadati</taxon>
        <taxon>Abditibacteriota</taxon>
        <taxon>Abditibacteriia</taxon>
        <taxon>Abditibacteriales</taxon>
        <taxon>Abditibacteriaceae</taxon>
        <taxon>Abditibacterium</taxon>
    </lineage>
</organism>
<keyword evidence="4 7" id="KW-0267">Excision nuclease</keyword>
<dbReference type="InterPro" id="IPR004791">
    <property type="entry name" value="UvrC"/>
</dbReference>
<dbReference type="SUPFAM" id="SSF47781">
    <property type="entry name" value="RuvA domain 2-like"/>
    <property type="match status" value="1"/>
</dbReference>
<sequence>MNSVTLEERLAALPDSPGVYIHKDEAGKVLYIGKARSLKSRVRSYFNKDGGHSPLTRKLARLVTEIETIVTRTEKEALILENNLVKMHKPPFNIRLKDDKRYPYLKITLNEEFPALLEVRNPKNDKASYFGPYSSSGKMRSTVSLAKRVFKVRSGAMHGDKRLGGCPWRDTSKLLDKPCLEYHINRCTAPCIAAVAPDNYRDQAKELKNFLEGRGGDVLKHLQEAMQVASQNMEFERAAGLRDQIEAVKSVLEKQLVVSNSSDEYDALGLHIDAGVASVALLIVRDGKLIGDQHFFLQNIEGREDAEVISVFIRQHYEGPVPAPREILVPHELEDAEAINEWLSEKSNRKIEVKRPQRGDKVKTLELALQNAVQALKEHLSYNATATQINEGLLTDLQKNLNLEHLPTRIECFDISTIQGSNSVGSMVVATGGKADKSSYRHFTIKHALEITGGTEPNDFEMMREVLQRRFDRALEGDAKFLPLPDLLLIDGGKGQLGIAVEVLAEKNLSRIPVAGLAKQFELLFVPGRKDAIALPRNSPSLHLLQRIRDEAHRFAITHHRKRRGKDATKSLLDDIPGIGEARRNALLTHFGSLQKIRAASIEELATAPTMNKNLAEKLQQFLELLTRRE</sequence>
<proteinExistence type="inferred from homology"/>
<keyword evidence="6 7" id="KW-0742">SOS response</keyword>
<feature type="domain" description="UvrC family homology region profile" evidence="10">
    <location>
        <begin position="268"/>
        <end position="504"/>
    </location>
</feature>
<dbReference type="PANTHER" id="PTHR30562">
    <property type="entry name" value="UVRC/OXIDOREDUCTASE"/>
    <property type="match status" value="1"/>
</dbReference>
<dbReference type="PROSITE" id="PS50165">
    <property type="entry name" value="UVRC"/>
    <property type="match status" value="1"/>
</dbReference>
<evidence type="ECO:0000313" key="11">
    <source>
        <dbReference type="EMBL" id="PQV64802.1"/>
    </source>
</evidence>
<evidence type="ECO:0000256" key="6">
    <source>
        <dbReference type="ARBA" id="ARBA00023236"/>
    </source>
</evidence>
<dbReference type="InterPro" id="IPR001162">
    <property type="entry name" value="UvrC_RNase_H_dom"/>
</dbReference>
<dbReference type="GO" id="GO:0003677">
    <property type="term" value="F:DNA binding"/>
    <property type="evidence" value="ECO:0007669"/>
    <property type="project" value="UniProtKB-UniRule"/>
</dbReference>
<dbReference type="InterPro" id="IPR047296">
    <property type="entry name" value="GIY-YIG_UvrC_Cho"/>
</dbReference>
<evidence type="ECO:0000256" key="4">
    <source>
        <dbReference type="ARBA" id="ARBA00022881"/>
    </source>
</evidence>
<dbReference type="AlphaFoldDB" id="A0A2S8SVI6"/>
<dbReference type="NCBIfam" id="NF001824">
    <property type="entry name" value="PRK00558.1-5"/>
    <property type="match status" value="1"/>
</dbReference>
<dbReference type="Pfam" id="PF14520">
    <property type="entry name" value="HHH_5"/>
    <property type="match status" value="1"/>
</dbReference>
<dbReference type="InterPro" id="IPR050066">
    <property type="entry name" value="UvrABC_protein_C"/>
</dbReference>
<dbReference type="Gene3D" id="4.10.860.10">
    <property type="entry name" value="UVR domain"/>
    <property type="match status" value="1"/>
</dbReference>
<reference evidence="11 12" key="1">
    <citation type="journal article" date="2018" name="Syst. Appl. Microbiol.">
        <title>Abditibacterium utsteinense sp. nov., the first cultivated member of candidate phylum FBP, isolated from ice-free Antarctic soil samples.</title>
        <authorList>
            <person name="Tahon G."/>
            <person name="Tytgat B."/>
            <person name="Lebbe L."/>
            <person name="Carlier A."/>
            <person name="Willems A."/>
        </authorList>
    </citation>
    <scope>NUCLEOTIDE SEQUENCE [LARGE SCALE GENOMIC DNA]</scope>
    <source>
        <strain evidence="11 12">LMG 29911</strain>
    </source>
</reference>
<dbReference type="InterPro" id="IPR001943">
    <property type="entry name" value="UVR_dom"/>
</dbReference>
<evidence type="ECO:0000256" key="3">
    <source>
        <dbReference type="ARBA" id="ARBA00022769"/>
    </source>
</evidence>
<comment type="subcellular location">
    <subcellularLocation>
        <location evidence="7">Cytoplasm</location>
    </subcellularLocation>
</comment>
<evidence type="ECO:0000313" key="12">
    <source>
        <dbReference type="Proteomes" id="UP000237684"/>
    </source>
</evidence>
<dbReference type="SUPFAM" id="SSF46600">
    <property type="entry name" value="C-terminal UvrC-binding domain of UvrB"/>
    <property type="match status" value="1"/>
</dbReference>
<dbReference type="Pfam" id="PF01541">
    <property type="entry name" value="GIY-YIG"/>
    <property type="match status" value="1"/>
</dbReference>
<keyword evidence="12" id="KW-1185">Reference proteome</keyword>
<dbReference type="Pfam" id="PF02151">
    <property type="entry name" value="UVR"/>
    <property type="match status" value="1"/>
</dbReference>
<dbReference type="Pfam" id="PF22920">
    <property type="entry name" value="UvrC_RNaseH"/>
    <property type="match status" value="1"/>
</dbReference>
<evidence type="ECO:0000256" key="2">
    <source>
        <dbReference type="ARBA" id="ARBA00022763"/>
    </source>
</evidence>
<protein>
    <recommendedName>
        <fullName evidence="7">UvrABC system protein C</fullName>
        <shortName evidence="7">Protein UvrC</shortName>
    </recommendedName>
    <alternativeName>
        <fullName evidence="7">Excinuclease ABC subunit C</fullName>
    </alternativeName>
</protein>
<dbReference type="InterPro" id="IPR000305">
    <property type="entry name" value="GIY-YIG_endonuc"/>
</dbReference>
<evidence type="ECO:0000259" key="10">
    <source>
        <dbReference type="PROSITE" id="PS50165"/>
    </source>
</evidence>
<dbReference type="InterPro" id="IPR035901">
    <property type="entry name" value="GIY-YIG_endonuc_sf"/>
</dbReference>
<evidence type="ECO:0000256" key="1">
    <source>
        <dbReference type="ARBA" id="ARBA00022490"/>
    </source>
</evidence>
<dbReference type="PROSITE" id="PS50164">
    <property type="entry name" value="GIY_YIG"/>
    <property type="match status" value="1"/>
</dbReference>
<dbReference type="InterPro" id="IPR036876">
    <property type="entry name" value="UVR_dom_sf"/>
</dbReference>